<evidence type="ECO:0000313" key="3">
    <source>
        <dbReference type="Proteomes" id="UP001589773"/>
    </source>
</evidence>
<name>A0ABV6FLS0_9BURK</name>
<sequence length="63" mass="7139">MNPERRSKPRPILDSSHTGMSNAELDAAIRELNRKVEVLMAERRSRRGAANMQSDPPKEPENP</sequence>
<organism evidence="2 3">
    <name type="scientific">Massilia consociata</name>
    <dbReference type="NCBI Taxonomy" id="760117"/>
    <lineage>
        <taxon>Bacteria</taxon>
        <taxon>Pseudomonadati</taxon>
        <taxon>Pseudomonadota</taxon>
        <taxon>Betaproteobacteria</taxon>
        <taxon>Burkholderiales</taxon>
        <taxon>Oxalobacteraceae</taxon>
        <taxon>Telluria group</taxon>
        <taxon>Massilia</taxon>
    </lineage>
</organism>
<dbReference type="EMBL" id="JBHLWP010000025">
    <property type="protein sequence ID" value="MFC0254469.1"/>
    <property type="molecule type" value="Genomic_DNA"/>
</dbReference>
<accession>A0ABV6FLS0</accession>
<dbReference type="Proteomes" id="UP001589773">
    <property type="component" value="Unassembled WGS sequence"/>
</dbReference>
<evidence type="ECO:0000256" key="1">
    <source>
        <dbReference type="SAM" id="MobiDB-lite"/>
    </source>
</evidence>
<feature type="region of interest" description="Disordered" evidence="1">
    <location>
        <begin position="42"/>
        <end position="63"/>
    </location>
</feature>
<reference evidence="2 3" key="1">
    <citation type="submission" date="2024-09" db="EMBL/GenBank/DDBJ databases">
        <authorList>
            <person name="Sun Q."/>
            <person name="Mori K."/>
        </authorList>
    </citation>
    <scope>NUCLEOTIDE SEQUENCE [LARGE SCALE GENOMIC DNA]</scope>
    <source>
        <strain evidence="2 3">CCM 7792</strain>
    </source>
</reference>
<comment type="caution">
    <text evidence="2">The sequence shown here is derived from an EMBL/GenBank/DDBJ whole genome shotgun (WGS) entry which is preliminary data.</text>
</comment>
<proteinExistence type="predicted"/>
<protein>
    <submittedName>
        <fullName evidence="2">Uncharacterized protein</fullName>
    </submittedName>
</protein>
<gene>
    <name evidence="2" type="ORF">ACFFJK_21495</name>
</gene>
<evidence type="ECO:0000313" key="2">
    <source>
        <dbReference type="EMBL" id="MFC0254469.1"/>
    </source>
</evidence>
<feature type="region of interest" description="Disordered" evidence="1">
    <location>
        <begin position="1"/>
        <end position="22"/>
    </location>
</feature>
<dbReference type="RefSeq" id="WP_379681722.1">
    <property type="nucleotide sequence ID" value="NZ_JBHLWP010000025.1"/>
</dbReference>
<keyword evidence="3" id="KW-1185">Reference proteome</keyword>